<dbReference type="SMART" id="SM00320">
    <property type="entry name" value="WD40"/>
    <property type="match status" value="5"/>
</dbReference>
<sequence length="550" mass="63589">MLRHELNSKQQILPQLQSKQNLHKILHRRHFKLIKQYKTQSQSNRNSILQKKKNDGLFQQKEALVDIFAQVKDGNEQIFGFILKTFRKEKVQDCIGYLSDNGNQKQLEQQFLQKFNLALVEMEQKLYNFRNQMKQITDGLKKIKNHDFNKKDYSDEKIYQSIRQLITIMMIEFLLFLVHLTSIDNSLIKCGSNSLHLLVQMNVDLSQKNFENIKISNTSLVRANFVRCDLSGSEFDNVNISGINLNCAKLFHCKWQNIRVDQLHHLKGHLSQVKQLSFSPNGTNTSIRIWDIKRGKTLSLFYSSRITSVCFSPNSSNLATYGDYINIWDTKRGKILSKLNYNGQVICYSPNGTTLAFNYIKLIIIWDVERRQQKFELCGHDRYVQSVCFSPEGTTLASGGEDRMIYLWDVKTGKKKFKLRYGTILVSGSYSILMWNIKTRKNFFSLKGHGNYVKSLCFSPDRTTLASGGDEVFMCLWEVKTGQIKAQLYCNNSINSICYSPDGSKLSLNGVDSSILLYDSKAIENNTQLNYYCGVFIQFFPDSKTLMSYD</sequence>
<dbReference type="Pfam" id="PF00400">
    <property type="entry name" value="WD40"/>
    <property type="match status" value="4"/>
</dbReference>
<feature type="repeat" description="WD" evidence="1">
    <location>
        <begin position="446"/>
        <end position="487"/>
    </location>
</feature>
<gene>
    <name evidence="2" type="ORF">PPRIM_AZ9-3.1.T0650009</name>
</gene>
<organism evidence="2 3">
    <name type="scientific">Paramecium primaurelia</name>
    <dbReference type="NCBI Taxonomy" id="5886"/>
    <lineage>
        <taxon>Eukaryota</taxon>
        <taxon>Sar</taxon>
        <taxon>Alveolata</taxon>
        <taxon>Ciliophora</taxon>
        <taxon>Intramacronucleata</taxon>
        <taxon>Oligohymenophorea</taxon>
        <taxon>Peniculida</taxon>
        <taxon>Parameciidae</taxon>
        <taxon>Paramecium</taxon>
    </lineage>
</organism>
<dbReference type="Proteomes" id="UP000688137">
    <property type="component" value="Unassembled WGS sequence"/>
</dbReference>
<keyword evidence="1" id="KW-0853">WD repeat</keyword>
<accession>A0A8S1MRQ2</accession>
<dbReference type="PROSITE" id="PS50294">
    <property type="entry name" value="WD_REPEATS_REGION"/>
    <property type="match status" value="2"/>
</dbReference>
<reference evidence="2" key="1">
    <citation type="submission" date="2021-01" db="EMBL/GenBank/DDBJ databases">
        <authorList>
            <consortium name="Genoscope - CEA"/>
            <person name="William W."/>
        </authorList>
    </citation>
    <scope>NUCLEOTIDE SEQUENCE</scope>
</reference>
<protein>
    <submittedName>
        <fullName evidence="2">Uncharacterized protein</fullName>
    </submittedName>
</protein>
<dbReference type="PANTHER" id="PTHR45333">
    <property type="entry name" value="MEMBRANE PROTEIN-RELATED"/>
    <property type="match status" value="1"/>
</dbReference>
<dbReference type="InterPro" id="IPR019775">
    <property type="entry name" value="WD40_repeat_CS"/>
</dbReference>
<keyword evidence="3" id="KW-1185">Reference proteome</keyword>
<dbReference type="InterPro" id="IPR001680">
    <property type="entry name" value="WD40_rpt"/>
</dbReference>
<name>A0A8S1MRQ2_PARPR</name>
<evidence type="ECO:0000313" key="2">
    <source>
        <dbReference type="EMBL" id="CAD8081021.1"/>
    </source>
</evidence>
<dbReference type="Pfam" id="PF00805">
    <property type="entry name" value="Pentapeptide"/>
    <property type="match status" value="1"/>
</dbReference>
<dbReference type="InterPro" id="IPR001646">
    <property type="entry name" value="5peptide_repeat"/>
</dbReference>
<evidence type="ECO:0000313" key="3">
    <source>
        <dbReference type="Proteomes" id="UP000688137"/>
    </source>
</evidence>
<dbReference type="CDD" id="cd00200">
    <property type="entry name" value="WD40"/>
    <property type="match status" value="1"/>
</dbReference>
<dbReference type="PROSITE" id="PS50082">
    <property type="entry name" value="WD_REPEATS_2"/>
    <property type="match status" value="2"/>
</dbReference>
<dbReference type="PANTHER" id="PTHR45333:SF1">
    <property type="entry name" value="CHROMOSOME UNDETERMINED SCAFFOLD_625, WHOLE GENOME SHOTGUN SEQUENCE"/>
    <property type="match status" value="1"/>
</dbReference>
<dbReference type="AlphaFoldDB" id="A0A8S1MRQ2"/>
<proteinExistence type="predicted"/>
<comment type="caution">
    <text evidence="2">The sequence shown here is derived from an EMBL/GenBank/DDBJ whole genome shotgun (WGS) entry which is preliminary data.</text>
</comment>
<evidence type="ECO:0000256" key="1">
    <source>
        <dbReference type="PROSITE-ProRule" id="PRU00221"/>
    </source>
</evidence>
<feature type="repeat" description="WD" evidence="1">
    <location>
        <begin position="377"/>
        <end position="418"/>
    </location>
</feature>
<dbReference type="PROSITE" id="PS00678">
    <property type="entry name" value="WD_REPEATS_1"/>
    <property type="match status" value="1"/>
</dbReference>
<dbReference type="EMBL" id="CAJJDM010000067">
    <property type="protein sequence ID" value="CAD8081021.1"/>
    <property type="molecule type" value="Genomic_DNA"/>
</dbReference>